<gene>
    <name evidence="4" type="ORF">Ae201684_017604</name>
</gene>
<evidence type="ECO:0000313" key="4">
    <source>
        <dbReference type="EMBL" id="KAF0723524.1"/>
    </source>
</evidence>
<sequence>MECYASSSAVNAAPNRHQFSNELRLLKRRLEQKRQASTASTSPASEELVSSPSSSSVATTSATDHVILPPASIETLPPRQIEPSSAVEQLSSSTEPTLDSAQCRGFPLKSFDKLVVKWSCTTCNRESHEGLNVAGGSSGHRLKQHPATPSEGDKNRSKPFACTALKCPCRSFYYIVAEGAWILRCRCKHKHIDHDPTSYQCLKPKCLCDAFDSPWVCNCAHPWRDHVQTTEMKTFHPLQFDLGDELGQVHRTDLLAEPMRL</sequence>
<keyword evidence="5" id="KW-1185">Reference proteome</keyword>
<evidence type="ECO:0000256" key="3">
    <source>
        <dbReference type="SAM" id="MobiDB-lite"/>
    </source>
</evidence>
<dbReference type="PANTHER" id="PTHR31214:SF2">
    <property type="entry name" value="PROTEIN FAM221A"/>
    <property type="match status" value="1"/>
</dbReference>
<organism evidence="4 5">
    <name type="scientific">Aphanomyces euteiches</name>
    <dbReference type="NCBI Taxonomy" id="100861"/>
    <lineage>
        <taxon>Eukaryota</taxon>
        <taxon>Sar</taxon>
        <taxon>Stramenopiles</taxon>
        <taxon>Oomycota</taxon>
        <taxon>Saprolegniomycetes</taxon>
        <taxon>Saprolegniales</taxon>
        <taxon>Verrucalvaceae</taxon>
        <taxon>Aphanomyces</taxon>
    </lineage>
</organism>
<dbReference type="EMBL" id="VJMJ01000304">
    <property type="protein sequence ID" value="KAF0723524.1"/>
    <property type="molecule type" value="Genomic_DNA"/>
</dbReference>
<feature type="region of interest" description="Disordered" evidence="3">
    <location>
        <begin position="30"/>
        <end position="100"/>
    </location>
</feature>
<dbReference type="PANTHER" id="PTHR31214">
    <property type="entry name" value="PROTEIN FAM221A-RELATED"/>
    <property type="match status" value="1"/>
</dbReference>
<dbReference type="VEuPathDB" id="FungiDB:AeMF1_013818"/>
<reference evidence="4 5" key="1">
    <citation type="submission" date="2019-07" db="EMBL/GenBank/DDBJ databases">
        <title>Genomics analysis of Aphanomyces spp. identifies a new class of oomycete effector associated with host adaptation.</title>
        <authorList>
            <person name="Gaulin E."/>
        </authorList>
    </citation>
    <scope>NUCLEOTIDE SEQUENCE [LARGE SCALE GENOMIC DNA]</scope>
    <source>
        <strain evidence="4 5">ATCC 201684</strain>
    </source>
</reference>
<dbReference type="Pfam" id="PF14753">
    <property type="entry name" value="FAM221"/>
    <property type="match status" value="1"/>
</dbReference>
<comment type="similarity">
    <text evidence="1">Belongs to the FAM221 family.</text>
</comment>
<protein>
    <recommendedName>
        <fullName evidence="2">Protein FAM221A</fullName>
    </recommendedName>
</protein>
<feature type="region of interest" description="Disordered" evidence="3">
    <location>
        <begin position="134"/>
        <end position="155"/>
    </location>
</feature>
<evidence type="ECO:0000256" key="2">
    <source>
        <dbReference type="ARBA" id="ARBA00039630"/>
    </source>
</evidence>
<evidence type="ECO:0000256" key="1">
    <source>
        <dbReference type="ARBA" id="ARBA00011026"/>
    </source>
</evidence>
<evidence type="ECO:0000313" key="5">
    <source>
        <dbReference type="Proteomes" id="UP000481153"/>
    </source>
</evidence>
<accession>A0A6G0W8P5</accession>
<dbReference type="InterPro" id="IPR026755">
    <property type="entry name" value="Fam221a/b"/>
</dbReference>
<feature type="compositionally biased region" description="Low complexity" evidence="3">
    <location>
        <begin position="35"/>
        <end position="61"/>
    </location>
</feature>
<feature type="compositionally biased region" description="Polar residues" evidence="3">
    <location>
        <begin position="82"/>
        <end position="100"/>
    </location>
</feature>
<dbReference type="Proteomes" id="UP000481153">
    <property type="component" value="Unassembled WGS sequence"/>
</dbReference>
<comment type="caution">
    <text evidence="4">The sequence shown here is derived from an EMBL/GenBank/DDBJ whole genome shotgun (WGS) entry which is preliminary data.</text>
</comment>
<dbReference type="AlphaFoldDB" id="A0A6G0W8P5"/>
<name>A0A6G0W8P5_9STRA</name>
<proteinExistence type="inferred from homology"/>